<evidence type="ECO:0000313" key="1">
    <source>
        <dbReference type="EMBL" id="KAK4027761.1"/>
    </source>
</evidence>
<evidence type="ECO:0000313" key="2">
    <source>
        <dbReference type="Proteomes" id="UP001234178"/>
    </source>
</evidence>
<dbReference type="EMBL" id="JAOYFB010000038">
    <property type="protein sequence ID" value="KAK4027761.1"/>
    <property type="molecule type" value="Genomic_DNA"/>
</dbReference>
<dbReference type="Proteomes" id="UP001234178">
    <property type="component" value="Unassembled WGS sequence"/>
</dbReference>
<comment type="caution">
    <text evidence="1">The sequence shown here is derived from an EMBL/GenBank/DDBJ whole genome shotgun (WGS) entry which is preliminary data.</text>
</comment>
<keyword evidence="2" id="KW-1185">Reference proteome</keyword>
<protein>
    <recommendedName>
        <fullName evidence="3">GMP synthase</fullName>
    </recommendedName>
</protein>
<accession>A0ABR0ARN3</accession>
<organism evidence="1 2">
    <name type="scientific">Daphnia magna</name>
    <dbReference type="NCBI Taxonomy" id="35525"/>
    <lineage>
        <taxon>Eukaryota</taxon>
        <taxon>Metazoa</taxon>
        <taxon>Ecdysozoa</taxon>
        <taxon>Arthropoda</taxon>
        <taxon>Crustacea</taxon>
        <taxon>Branchiopoda</taxon>
        <taxon>Diplostraca</taxon>
        <taxon>Cladocera</taxon>
        <taxon>Anomopoda</taxon>
        <taxon>Daphniidae</taxon>
        <taxon>Daphnia</taxon>
    </lineage>
</organism>
<sequence>MSLAEQLFEALQYVTKSSANSRLPHNLDDSGKSEIIIRHSNGLRTEPCGTLTFWEVFPFTSSLAILNKIASCHVESYTLQRSRKMAYMLEHAVVHEVFTHR</sequence>
<name>A0ABR0ARN3_9CRUS</name>
<proteinExistence type="predicted"/>
<reference evidence="1 2" key="1">
    <citation type="journal article" date="2023" name="Nucleic Acids Res.">
        <title>The hologenome of Daphnia magna reveals possible DNA methylation and microbiome-mediated evolution of the host genome.</title>
        <authorList>
            <person name="Chaturvedi A."/>
            <person name="Li X."/>
            <person name="Dhandapani V."/>
            <person name="Marshall H."/>
            <person name="Kissane S."/>
            <person name="Cuenca-Cambronero M."/>
            <person name="Asole G."/>
            <person name="Calvet F."/>
            <person name="Ruiz-Romero M."/>
            <person name="Marangio P."/>
            <person name="Guigo R."/>
            <person name="Rago D."/>
            <person name="Mirbahai L."/>
            <person name="Eastwood N."/>
            <person name="Colbourne J.K."/>
            <person name="Zhou J."/>
            <person name="Mallon E."/>
            <person name="Orsini L."/>
        </authorList>
    </citation>
    <scope>NUCLEOTIDE SEQUENCE [LARGE SCALE GENOMIC DNA]</scope>
    <source>
        <strain evidence="1">LRV0_1</strain>
    </source>
</reference>
<gene>
    <name evidence="1" type="ORF">OUZ56_016808</name>
</gene>
<evidence type="ECO:0008006" key="3">
    <source>
        <dbReference type="Google" id="ProtNLM"/>
    </source>
</evidence>